<evidence type="ECO:0000313" key="1">
    <source>
        <dbReference type="EMBL" id="AMS42105.1"/>
    </source>
</evidence>
<dbReference type="EMBL" id="JACICB010000010">
    <property type="protein sequence ID" value="MBB3706655.1"/>
    <property type="molecule type" value="Genomic_DNA"/>
</dbReference>
<reference evidence="2 4" key="2">
    <citation type="submission" date="2020-08" db="EMBL/GenBank/DDBJ databases">
        <title>Genomic Encyclopedia of Type Strains, Phase IV (KMG-IV): sequencing the most valuable type-strain genomes for metagenomic binning, comparative biology and taxonomic classification.</title>
        <authorList>
            <person name="Goeker M."/>
        </authorList>
    </citation>
    <scope>NUCLEOTIDE SEQUENCE [LARGE SCALE GENOMIC DNA]</scope>
    <source>
        <strain evidence="2 4">DSM 10368</strain>
    </source>
</reference>
<dbReference type="AlphaFoldDB" id="A0AAC9FDN5"/>
<evidence type="ECO:0008006" key="5">
    <source>
        <dbReference type="Google" id="ProtNLM"/>
    </source>
</evidence>
<proteinExistence type="predicted"/>
<accession>A0AAC9FDN5</accession>
<dbReference type="Proteomes" id="UP000577697">
    <property type="component" value="Unassembled WGS sequence"/>
</dbReference>
<evidence type="ECO:0000313" key="2">
    <source>
        <dbReference type="EMBL" id="MBB3706655.1"/>
    </source>
</evidence>
<name>A0AAC9FDN5_AMIAI</name>
<dbReference type="RefSeq" id="WP_312870921.1">
    <property type="nucleotide sequence ID" value="NZ_CP015005.1"/>
</dbReference>
<dbReference type="KEGG" id="aak:AA2016_3181"/>
<dbReference type="EMBL" id="CP015005">
    <property type="protein sequence ID" value="AMS42105.1"/>
    <property type="molecule type" value="Genomic_DNA"/>
</dbReference>
<sequence length="155" mass="16684">MMQQADMNECRLADMHNVAALNAAIPEAVAAAFAAFPAPVRARLLEIRGLILSTAAETPGVGPLTETLKWGEPAYLTEASGSGSTIRLGWPKPGGQTCAVYFNCQTTLVESVRAHFGETFTYQGNRALLLDVDKPLPAPLAICLAMALTYHRRQR</sequence>
<organism evidence="1 3">
    <name type="scientific">Aminobacter aminovorans</name>
    <name type="common">Chelatobacter heintzii</name>
    <dbReference type="NCBI Taxonomy" id="83263"/>
    <lineage>
        <taxon>Bacteria</taxon>
        <taxon>Pseudomonadati</taxon>
        <taxon>Pseudomonadota</taxon>
        <taxon>Alphaproteobacteria</taxon>
        <taxon>Hyphomicrobiales</taxon>
        <taxon>Phyllobacteriaceae</taxon>
        <taxon>Aminobacter</taxon>
    </lineage>
</organism>
<gene>
    <name evidence="1" type="ORF">AA2016_3181</name>
    <name evidence="2" type="ORF">FHS67_002981</name>
</gene>
<dbReference type="SUPFAM" id="SSF159888">
    <property type="entry name" value="YdhG-like"/>
    <property type="match status" value="1"/>
</dbReference>
<keyword evidence="4" id="KW-1185">Reference proteome</keyword>
<reference evidence="1 3" key="1">
    <citation type="submission" date="2016-03" db="EMBL/GenBank/DDBJ databases">
        <title>Complete genome of Aminobacter aminovorans KCTC 2477.</title>
        <authorList>
            <person name="Kim K.M."/>
        </authorList>
    </citation>
    <scope>NUCLEOTIDE SEQUENCE [LARGE SCALE GENOMIC DNA]</scope>
    <source>
        <strain evidence="1 3">KCTC 2477</strain>
    </source>
</reference>
<evidence type="ECO:0000313" key="4">
    <source>
        <dbReference type="Proteomes" id="UP000577697"/>
    </source>
</evidence>
<evidence type="ECO:0000313" key="3">
    <source>
        <dbReference type="Proteomes" id="UP000075755"/>
    </source>
</evidence>
<protein>
    <recommendedName>
        <fullName evidence="5">YdhG-like domain-containing protein</fullName>
    </recommendedName>
</protein>
<dbReference type="Proteomes" id="UP000075755">
    <property type="component" value="Chromosome"/>
</dbReference>